<comment type="similarity">
    <text evidence="1 4">Belongs to the peptidase S10 family.</text>
</comment>
<dbReference type="PRINTS" id="PR00724">
    <property type="entry name" value="CRBOXYPTASEC"/>
</dbReference>
<dbReference type="Pfam" id="PF00450">
    <property type="entry name" value="Peptidase_S10"/>
    <property type="match status" value="1"/>
</dbReference>
<dbReference type="GO" id="GO:0004185">
    <property type="term" value="F:serine-type carboxypeptidase activity"/>
    <property type="evidence" value="ECO:0007669"/>
    <property type="project" value="UniProtKB-UniRule"/>
</dbReference>
<dbReference type="InterPro" id="IPR001563">
    <property type="entry name" value="Peptidase_S10"/>
</dbReference>
<evidence type="ECO:0000313" key="5">
    <source>
        <dbReference type="EMBL" id="KAJ3141361.1"/>
    </source>
</evidence>
<gene>
    <name evidence="5" type="primary">KEX1_4</name>
    <name evidence="5" type="ORF">HK100_007789</name>
</gene>
<reference evidence="5" key="1">
    <citation type="submission" date="2020-05" db="EMBL/GenBank/DDBJ databases">
        <title>Phylogenomic resolution of chytrid fungi.</title>
        <authorList>
            <person name="Stajich J.E."/>
            <person name="Amses K."/>
            <person name="Simmons R."/>
            <person name="Seto K."/>
            <person name="Myers J."/>
            <person name="Bonds A."/>
            <person name="Quandt C.A."/>
            <person name="Barry K."/>
            <person name="Liu P."/>
            <person name="Grigoriev I."/>
            <person name="Longcore J.E."/>
            <person name="James T.Y."/>
        </authorList>
    </citation>
    <scope>NUCLEOTIDE SEQUENCE</scope>
    <source>
        <strain evidence="5">JEL0513</strain>
    </source>
</reference>
<keyword evidence="4 5" id="KW-0645">Protease</keyword>
<dbReference type="Proteomes" id="UP001211907">
    <property type="component" value="Unassembled WGS sequence"/>
</dbReference>
<dbReference type="AlphaFoldDB" id="A0AAD5T9K0"/>
<evidence type="ECO:0000256" key="4">
    <source>
        <dbReference type="RuleBase" id="RU361156"/>
    </source>
</evidence>
<evidence type="ECO:0000256" key="3">
    <source>
        <dbReference type="ARBA" id="ARBA00023180"/>
    </source>
</evidence>
<accession>A0AAD5T9K0</accession>
<name>A0AAD5T9K0_9FUNG</name>
<dbReference type="PANTHER" id="PTHR11802">
    <property type="entry name" value="SERINE PROTEASE FAMILY S10 SERINE CARBOXYPEPTIDASE"/>
    <property type="match status" value="1"/>
</dbReference>
<dbReference type="InterPro" id="IPR018202">
    <property type="entry name" value="Ser_caboxypep_ser_AS"/>
</dbReference>
<protein>
    <recommendedName>
        <fullName evidence="4">Carboxypeptidase</fullName>
        <ecNumber evidence="4">3.4.16.-</ecNumber>
    </recommendedName>
</protein>
<proteinExistence type="inferred from homology"/>
<evidence type="ECO:0000256" key="2">
    <source>
        <dbReference type="ARBA" id="ARBA00022645"/>
    </source>
</evidence>
<dbReference type="SUPFAM" id="SSF53474">
    <property type="entry name" value="alpha/beta-Hydrolases"/>
    <property type="match status" value="1"/>
</dbReference>
<sequence>MDPFESHLMALNAVDQPLGTGFSVNLEPLDSPSNEYQVGSQFVAFLNGFYATFPETRNWNLYLAGESYAGTYIPYISGAINNCGLYLDTINFFKDKPQLLPIVANVENTCMTGVTDCENWPQYPFQCNLMNILNVWYQSNTTQSDAKNCFDPYNIILIAPCGQDSYWKDENHLASYLNKPEVRAAIHVDPFLKNTRPEYEWSECRKITISTFSDEFLGFSSGASFFGQLIENRVKIIIYNGDNDYLIDFIGVEAVLDDLV</sequence>
<organism evidence="5 6">
    <name type="scientific">Physocladia obscura</name>
    <dbReference type="NCBI Taxonomy" id="109957"/>
    <lineage>
        <taxon>Eukaryota</taxon>
        <taxon>Fungi</taxon>
        <taxon>Fungi incertae sedis</taxon>
        <taxon>Chytridiomycota</taxon>
        <taxon>Chytridiomycota incertae sedis</taxon>
        <taxon>Chytridiomycetes</taxon>
        <taxon>Chytridiales</taxon>
        <taxon>Chytriomycetaceae</taxon>
        <taxon>Physocladia</taxon>
    </lineage>
</organism>
<dbReference type="PANTHER" id="PTHR11802:SF479">
    <property type="entry name" value="CARBOXYPEPTIDASE"/>
    <property type="match status" value="1"/>
</dbReference>
<dbReference type="PROSITE" id="PS00131">
    <property type="entry name" value="CARBOXYPEPT_SER_SER"/>
    <property type="match status" value="1"/>
</dbReference>
<dbReference type="EC" id="3.4.16.-" evidence="4"/>
<keyword evidence="6" id="KW-1185">Reference proteome</keyword>
<keyword evidence="3" id="KW-0325">Glycoprotein</keyword>
<evidence type="ECO:0000256" key="1">
    <source>
        <dbReference type="ARBA" id="ARBA00009431"/>
    </source>
</evidence>
<keyword evidence="2 4" id="KW-0121">Carboxypeptidase</keyword>
<comment type="caution">
    <text evidence="5">The sequence shown here is derived from an EMBL/GenBank/DDBJ whole genome shotgun (WGS) entry which is preliminary data.</text>
</comment>
<dbReference type="Gene3D" id="3.40.50.1820">
    <property type="entry name" value="alpha/beta hydrolase"/>
    <property type="match status" value="2"/>
</dbReference>
<keyword evidence="4" id="KW-0378">Hydrolase</keyword>
<evidence type="ECO:0000313" key="6">
    <source>
        <dbReference type="Proteomes" id="UP001211907"/>
    </source>
</evidence>
<dbReference type="InterPro" id="IPR029058">
    <property type="entry name" value="AB_hydrolase_fold"/>
</dbReference>
<dbReference type="EMBL" id="JADGJH010000037">
    <property type="protein sequence ID" value="KAJ3141361.1"/>
    <property type="molecule type" value="Genomic_DNA"/>
</dbReference>
<dbReference type="GO" id="GO:0006508">
    <property type="term" value="P:proteolysis"/>
    <property type="evidence" value="ECO:0007669"/>
    <property type="project" value="UniProtKB-KW"/>
</dbReference>